<sequence length="251" mass="29779">MIPQLSLLMITQNAEELLEKSLQSCIGLVDEIIVVDNYSKDKTRDIAKKYGVKLYLNKEDDLGKQRKYGLSKVTYEWVLVLDSDEVVSEELKKEIKEVLSIKHKVLSGFKIPFQNHLFGRPLLYGGENYKKLWLFRKDAISISPALVHERFELKKGRIGVLKNKIYHYSYRSLWQTFRKFTDYAIREAKQRVKKGEKTGWKKIILYPPHMFWARFIKDKGYKDGLFRLPLDIGFAYMEFLAYFFMLFIKHK</sequence>
<dbReference type="InterPro" id="IPR001173">
    <property type="entry name" value="Glyco_trans_2-like"/>
</dbReference>
<dbReference type="SUPFAM" id="SSF53448">
    <property type="entry name" value="Nucleotide-diphospho-sugar transferases"/>
    <property type="match status" value="1"/>
</dbReference>
<dbReference type="AlphaFoldDB" id="A0A1F7H1F2"/>
<dbReference type="PANTHER" id="PTHR43630:SF2">
    <property type="entry name" value="GLYCOSYLTRANSFERASE"/>
    <property type="match status" value="1"/>
</dbReference>
<accession>A0A1F7H1F2</accession>
<gene>
    <name evidence="3" type="ORF">A3C25_01335</name>
</gene>
<proteinExistence type="predicted"/>
<feature type="domain" description="Glycosyltransferase 2-like" evidence="2">
    <location>
        <begin position="6"/>
        <end position="99"/>
    </location>
</feature>
<dbReference type="PANTHER" id="PTHR43630">
    <property type="entry name" value="POLY-BETA-1,6-N-ACETYL-D-GLUCOSAMINE SYNTHASE"/>
    <property type="match status" value="1"/>
</dbReference>
<reference evidence="3 4" key="1">
    <citation type="journal article" date="2016" name="Nat. Commun.">
        <title>Thousands of microbial genomes shed light on interconnected biogeochemical processes in an aquifer system.</title>
        <authorList>
            <person name="Anantharaman K."/>
            <person name="Brown C.T."/>
            <person name="Hug L.A."/>
            <person name="Sharon I."/>
            <person name="Castelle C.J."/>
            <person name="Probst A.J."/>
            <person name="Thomas B.C."/>
            <person name="Singh A."/>
            <person name="Wilkins M.J."/>
            <person name="Karaoz U."/>
            <person name="Brodie E.L."/>
            <person name="Williams K.H."/>
            <person name="Hubbard S.S."/>
            <person name="Banfield J.F."/>
        </authorList>
    </citation>
    <scope>NUCLEOTIDE SEQUENCE [LARGE SCALE GENOMIC DNA]</scope>
</reference>
<name>A0A1F7H1F2_9BACT</name>
<dbReference type="Gene3D" id="3.90.550.10">
    <property type="entry name" value="Spore Coat Polysaccharide Biosynthesis Protein SpsA, Chain A"/>
    <property type="match status" value="1"/>
</dbReference>
<evidence type="ECO:0000313" key="4">
    <source>
        <dbReference type="Proteomes" id="UP000177913"/>
    </source>
</evidence>
<feature type="transmembrane region" description="Helical" evidence="1">
    <location>
        <begin position="224"/>
        <end position="248"/>
    </location>
</feature>
<keyword evidence="1" id="KW-0472">Membrane</keyword>
<evidence type="ECO:0000259" key="2">
    <source>
        <dbReference type="Pfam" id="PF00535"/>
    </source>
</evidence>
<comment type="caution">
    <text evidence="3">The sequence shown here is derived from an EMBL/GenBank/DDBJ whole genome shotgun (WGS) entry which is preliminary data.</text>
</comment>
<dbReference type="EMBL" id="MFZO01000014">
    <property type="protein sequence ID" value="OGK25250.1"/>
    <property type="molecule type" value="Genomic_DNA"/>
</dbReference>
<protein>
    <recommendedName>
        <fullName evidence="2">Glycosyltransferase 2-like domain-containing protein</fullName>
    </recommendedName>
</protein>
<dbReference type="InterPro" id="IPR029044">
    <property type="entry name" value="Nucleotide-diphossugar_trans"/>
</dbReference>
<evidence type="ECO:0000313" key="3">
    <source>
        <dbReference type="EMBL" id="OGK25250.1"/>
    </source>
</evidence>
<dbReference type="CDD" id="cd02511">
    <property type="entry name" value="Beta4Glucosyltransferase"/>
    <property type="match status" value="1"/>
</dbReference>
<dbReference type="Pfam" id="PF00535">
    <property type="entry name" value="Glycos_transf_2"/>
    <property type="match status" value="1"/>
</dbReference>
<organism evidence="3 4">
    <name type="scientific">Candidatus Roizmanbacteria bacterium RIFCSPHIGHO2_02_FULL_38_11</name>
    <dbReference type="NCBI Taxonomy" id="1802039"/>
    <lineage>
        <taxon>Bacteria</taxon>
        <taxon>Candidatus Roizmaniibacteriota</taxon>
    </lineage>
</organism>
<dbReference type="Proteomes" id="UP000177913">
    <property type="component" value="Unassembled WGS sequence"/>
</dbReference>
<keyword evidence="1" id="KW-1133">Transmembrane helix</keyword>
<evidence type="ECO:0000256" key="1">
    <source>
        <dbReference type="SAM" id="Phobius"/>
    </source>
</evidence>
<keyword evidence="1" id="KW-0812">Transmembrane</keyword>